<feature type="compositionally biased region" description="Acidic residues" evidence="5">
    <location>
        <begin position="692"/>
        <end position="717"/>
    </location>
</feature>
<evidence type="ECO:0000256" key="3">
    <source>
        <dbReference type="ARBA" id="ARBA00004656"/>
    </source>
</evidence>
<evidence type="ECO:0000256" key="5">
    <source>
        <dbReference type="SAM" id="MobiDB-lite"/>
    </source>
</evidence>
<dbReference type="Proteomes" id="UP000179807">
    <property type="component" value="Unassembled WGS sequence"/>
</dbReference>
<feature type="compositionally biased region" description="Low complexity" evidence="5">
    <location>
        <begin position="513"/>
        <end position="567"/>
    </location>
</feature>
<protein>
    <submittedName>
        <fullName evidence="6">Uncharacterized protein</fullName>
    </submittedName>
</protein>
<feature type="compositionally biased region" description="Low complexity" evidence="5">
    <location>
        <begin position="664"/>
        <end position="682"/>
    </location>
</feature>
<dbReference type="VEuPathDB" id="TrichDB:TRFO_37565"/>
<evidence type="ECO:0000313" key="7">
    <source>
        <dbReference type="Proteomes" id="UP000179807"/>
    </source>
</evidence>
<keyword evidence="4" id="KW-0175">Coiled coil</keyword>
<reference evidence="6" key="1">
    <citation type="submission" date="2016-10" db="EMBL/GenBank/DDBJ databases">
        <authorList>
            <person name="Benchimol M."/>
            <person name="Almeida L.G."/>
            <person name="Vasconcelos A.T."/>
            <person name="Perreira-Neves A."/>
            <person name="Rosa I.A."/>
            <person name="Tasca T."/>
            <person name="Bogo M.R."/>
            <person name="de Souza W."/>
        </authorList>
    </citation>
    <scope>NUCLEOTIDE SEQUENCE [LARGE SCALE GENOMIC DNA]</scope>
    <source>
        <strain evidence="6">K</strain>
    </source>
</reference>
<keyword evidence="7" id="KW-1185">Reference proteome</keyword>
<comment type="subcellular location">
    <subcellularLocation>
        <location evidence="1">Endomembrane system</location>
        <topology evidence="1">Multi-pass membrane protein</topology>
    </subcellularLocation>
    <subcellularLocation>
        <location evidence="2">Endosome</location>
    </subcellularLocation>
    <subcellularLocation>
        <location evidence="3">Lysosome membrane</location>
    </subcellularLocation>
</comment>
<accession>A0A1J4JAQ6</accession>
<dbReference type="RefSeq" id="XP_068349403.1">
    <property type="nucleotide sequence ID" value="XM_068511509.1"/>
</dbReference>
<dbReference type="GO" id="GO:0005765">
    <property type="term" value="C:lysosomal membrane"/>
    <property type="evidence" value="ECO:0007669"/>
    <property type="project" value="UniProtKB-SubCell"/>
</dbReference>
<organism evidence="6 7">
    <name type="scientific">Tritrichomonas foetus</name>
    <dbReference type="NCBI Taxonomy" id="1144522"/>
    <lineage>
        <taxon>Eukaryota</taxon>
        <taxon>Metamonada</taxon>
        <taxon>Parabasalia</taxon>
        <taxon>Tritrichomonadida</taxon>
        <taxon>Tritrichomonadidae</taxon>
        <taxon>Tritrichomonas</taxon>
    </lineage>
</organism>
<feature type="coiled-coil region" evidence="4">
    <location>
        <begin position="78"/>
        <end position="105"/>
    </location>
</feature>
<dbReference type="GeneID" id="94846213"/>
<name>A0A1J4JAQ6_9EUKA</name>
<evidence type="ECO:0000256" key="4">
    <source>
        <dbReference type="SAM" id="Coils"/>
    </source>
</evidence>
<evidence type="ECO:0000313" key="6">
    <source>
        <dbReference type="EMBL" id="OHS96266.1"/>
    </source>
</evidence>
<dbReference type="GO" id="GO:0005768">
    <property type="term" value="C:endosome"/>
    <property type="evidence" value="ECO:0007669"/>
    <property type="project" value="UniProtKB-SubCell"/>
</dbReference>
<comment type="caution">
    <text evidence="6">The sequence shown here is derived from an EMBL/GenBank/DDBJ whole genome shotgun (WGS) entry which is preliminary data.</text>
</comment>
<feature type="region of interest" description="Disordered" evidence="5">
    <location>
        <begin position="513"/>
        <end position="727"/>
    </location>
</feature>
<dbReference type="AlphaFoldDB" id="A0A1J4JAQ6"/>
<feature type="compositionally biased region" description="Low complexity" evidence="5">
    <location>
        <begin position="598"/>
        <end position="639"/>
    </location>
</feature>
<sequence>MNSYPFICTKKLVNVEVQTLASVTTPDLFDFSADQQQVEQQRIDHFQYDKESVERLVSAVQGEDESVRTKYRVVNNRTRRFRTLIQSLKNQIEQYSRNLTEREANEIAERLVRELAYAIDPASRHGKMTSLFSHQKYEHPLKIGQAKFTHSGSTPVNFDVIYSFNENLYMTNHDTTLYFQHVESRKLVPGEPIQLLYKAEQLGKVTLSNGNYPSDENPNLNEIGPVDDDEKQAFMIRGFGSQSETMNLKSLINPYDFSFVDVALSLPRLNEKEATDMMTYLYRLGFLSAFIRSKVCQFIYERNSVRVWPELLGRLISLLDTEWFEVSTKQMDRCELPTVIKNLAKLNPPAMYVFNIMLEEFHGMERGDDVEFVWEFLCRSMFINDFLGSDETSNRKRKQFESLFIQTRDKPATSKTRTITSNVIEAIQQRGSSYRVPSKRFNPNDFLTGLITSHPEEIVVVLKNIPRKNEEASPLFFPLALEVREQLQAFNEFEAFDSSASETGIISNVNFDSTSRMSSSRMSSSRSKSSRANSRASSQSRSSNRTGGTSESRSRTSQASRSTSKTGSKSRRQKQEIETLSENSNDSGYEDDEDGELSASSSSHASRSSRNSQSSRNSNVSKNSHASRSSRNSQASSRASSRHSELSHSSRNSQNSRKSEQSRSSKASSRHSAVSNSEASRSSSRRSTKDQEEYDPYGEEEEYVVYEEEEEEEEEEVVVPVRSNRRK</sequence>
<evidence type="ECO:0000256" key="2">
    <source>
        <dbReference type="ARBA" id="ARBA00004177"/>
    </source>
</evidence>
<dbReference type="PANTHER" id="PTHR45981">
    <property type="entry name" value="LD02310P"/>
    <property type="match status" value="1"/>
</dbReference>
<feature type="compositionally biased region" description="Polar residues" evidence="5">
    <location>
        <begin position="578"/>
        <end position="587"/>
    </location>
</feature>
<proteinExistence type="predicted"/>
<dbReference type="OrthoDB" id="10681595at2759"/>
<gene>
    <name evidence="6" type="ORF">TRFO_37565</name>
</gene>
<evidence type="ECO:0000256" key="1">
    <source>
        <dbReference type="ARBA" id="ARBA00004127"/>
    </source>
</evidence>
<dbReference type="EMBL" id="MLAK01001187">
    <property type="protein sequence ID" value="OHS96266.1"/>
    <property type="molecule type" value="Genomic_DNA"/>
</dbReference>